<sequence>MSCGYRKYHHKKLKSTDNDEQQRSNENSYGKPGSSENYGLQTIKRRYSDSDCCIESENESLNSPEFDEHSSNYLETETEPENGQDEKTKRKKKGRKTLPYSLVHPIFDPYISEVTVTQPVNPKSAIFDQFLDEAIQQRLSEITPEASELENLGHVVNKVTIVLEQLKNKNSIDFCKIEDVTVVGSYRMGTILRGHRIADIVILLRTLPIKSALQTLGHRILDELTKSDHDGKFDPFDLKWRDDMIQLTNTLSDCSVLLRFTSNCDNLEKLLSPSIHISKSKVKRNMQLIKQIRWCEENIKPKQNVIQLIRIMKDIADRFHQQLEIMNRWMITVMSHHCVEKTLDNISLPLSIAFKRFFQLSSSGFFLPYCAGVNDPIDERYPIHGRLPVDKQEYVTLVLQTMFRVLNQPNGINYILHVQPIPDIGSEIEQLFTNGIVL</sequence>
<gene>
    <name evidence="9" type="ORF">RDWZM_010514</name>
</gene>
<dbReference type="Proteomes" id="UP001142055">
    <property type="component" value="Chromosome 4"/>
</dbReference>
<dbReference type="AlphaFoldDB" id="A0A9Q0LYX9"/>
<keyword evidence="3" id="KW-0238">DNA-binding</keyword>
<dbReference type="PROSITE" id="PS50152">
    <property type="entry name" value="25A_SYNTH_3"/>
    <property type="match status" value="1"/>
</dbReference>
<comment type="subcellular location">
    <subcellularLocation>
        <location evidence="1">Nucleus</location>
    </subcellularLocation>
</comment>
<evidence type="ECO:0000256" key="5">
    <source>
        <dbReference type="ARBA" id="ARBA00023163"/>
    </source>
</evidence>
<dbReference type="EMBL" id="JAPWDV010000004">
    <property type="protein sequence ID" value="KAJ6216014.1"/>
    <property type="molecule type" value="Genomic_DNA"/>
</dbReference>
<proteinExistence type="predicted"/>
<evidence type="ECO:0000313" key="9">
    <source>
        <dbReference type="EMBL" id="KAJ6216014.1"/>
    </source>
</evidence>
<feature type="region of interest" description="Disordered" evidence="7">
    <location>
        <begin position="54"/>
        <end position="94"/>
    </location>
</feature>
<dbReference type="GO" id="GO:0045893">
    <property type="term" value="P:positive regulation of DNA-templated transcription"/>
    <property type="evidence" value="ECO:0007669"/>
    <property type="project" value="TreeGrafter"/>
</dbReference>
<dbReference type="Gene3D" id="3.30.460.10">
    <property type="entry name" value="Beta Polymerase, domain 2"/>
    <property type="match status" value="1"/>
</dbReference>
<dbReference type="PANTHER" id="PTHR46447:SF1">
    <property type="entry name" value="INTERLEUKIN ENHANCER-BINDING FACTOR 2"/>
    <property type="match status" value="1"/>
</dbReference>
<feature type="region of interest" description="Disordered" evidence="7">
    <location>
        <begin position="1"/>
        <end position="41"/>
    </location>
</feature>
<keyword evidence="4" id="KW-0010">Activator</keyword>
<protein>
    <recommendedName>
        <fullName evidence="8">DZF domain-containing protein</fullName>
    </recommendedName>
</protein>
<keyword evidence="10" id="KW-1185">Reference proteome</keyword>
<dbReference type="InterPro" id="IPR052134">
    <property type="entry name" value="ILF2"/>
</dbReference>
<keyword evidence="5" id="KW-0804">Transcription</keyword>
<dbReference type="Gene3D" id="1.10.1410.40">
    <property type="match status" value="1"/>
</dbReference>
<keyword evidence="2" id="KW-0805">Transcription regulation</keyword>
<dbReference type="GO" id="GO:0003677">
    <property type="term" value="F:DNA binding"/>
    <property type="evidence" value="ECO:0007669"/>
    <property type="project" value="UniProtKB-KW"/>
</dbReference>
<evidence type="ECO:0000256" key="4">
    <source>
        <dbReference type="ARBA" id="ARBA00023159"/>
    </source>
</evidence>
<dbReference type="SMART" id="SM00572">
    <property type="entry name" value="DZF"/>
    <property type="match status" value="1"/>
</dbReference>
<evidence type="ECO:0000313" key="10">
    <source>
        <dbReference type="Proteomes" id="UP001142055"/>
    </source>
</evidence>
<dbReference type="InterPro" id="IPR049401">
    <property type="entry name" value="DZF_dom_N"/>
</dbReference>
<dbReference type="PROSITE" id="PS51703">
    <property type="entry name" value="DZF"/>
    <property type="match status" value="1"/>
</dbReference>
<evidence type="ECO:0000256" key="3">
    <source>
        <dbReference type="ARBA" id="ARBA00023125"/>
    </source>
</evidence>
<keyword evidence="6" id="KW-0539">Nucleus</keyword>
<comment type="caution">
    <text evidence="9">The sequence shown here is derived from an EMBL/GenBank/DDBJ whole genome shotgun (WGS) entry which is preliminary data.</text>
</comment>
<dbReference type="Pfam" id="PF07528">
    <property type="entry name" value="DZF_N"/>
    <property type="match status" value="1"/>
</dbReference>
<dbReference type="PANTHER" id="PTHR46447">
    <property type="entry name" value="INTERLEUKIN ENHANCER-BINDING FACTOR"/>
    <property type="match status" value="1"/>
</dbReference>
<evidence type="ECO:0000256" key="7">
    <source>
        <dbReference type="SAM" id="MobiDB-lite"/>
    </source>
</evidence>
<feature type="domain" description="DZF" evidence="8">
    <location>
        <begin position="123"/>
        <end position="438"/>
    </location>
</feature>
<evidence type="ECO:0000259" key="8">
    <source>
        <dbReference type="PROSITE" id="PS51703"/>
    </source>
</evidence>
<evidence type="ECO:0000256" key="2">
    <source>
        <dbReference type="ARBA" id="ARBA00023015"/>
    </source>
</evidence>
<dbReference type="InterPro" id="IPR006561">
    <property type="entry name" value="DZF_dom"/>
</dbReference>
<name>A0A9Q0LYX9_BLOTA</name>
<accession>A0A9Q0LYX9</accession>
<dbReference type="GO" id="GO:0071013">
    <property type="term" value="C:catalytic step 2 spliceosome"/>
    <property type="evidence" value="ECO:0007669"/>
    <property type="project" value="TreeGrafter"/>
</dbReference>
<dbReference type="InterPro" id="IPR043519">
    <property type="entry name" value="NT_sf"/>
</dbReference>
<feature type="compositionally biased region" description="Polar residues" evidence="7">
    <location>
        <begin position="24"/>
        <end position="40"/>
    </location>
</feature>
<evidence type="ECO:0000256" key="1">
    <source>
        <dbReference type="ARBA" id="ARBA00004123"/>
    </source>
</evidence>
<dbReference type="SUPFAM" id="SSF81301">
    <property type="entry name" value="Nucleotidyltransferase"/>
    <property type="match status" value="1"/>
</dbReference>
<reference evidence="9" key="1">
    <citation type="submission" date="2022-12" db="EMBL/GenBank/DDBJ databases">
        <title>Genome assemblies of Blomia tropicalis.</title>
        <authorList>
            <person name="Cui Y."/>
        </authorList>
    </citation>
    <scope>NUCLEOTIDE SEQUENCE</scope>
    <source>
        <tissue evidence="9">Adult mites</tissue>
    </source>
</reference>
<feature type="compositionally biased region" description="Basic and acidic residues" evidence="7">
    <location>
        <begin position="14"/>
        <end position="23"/>
    </location>
</feature>
<dbReference type="OMA" id="STWKGIE"/>
<feature type="compositionally biased region" description="Basic residues" evidence="7">
    <location>
        <begin position="1"/>
        <end position="13"/>
    </location>
</feature>
<evidence type="ECO:0000256" key="6">
    <source>
        <dbReference type="ARBA" id="ARBA00023242"/>
    </source>
</evidence>
<organism evidence="9 10">
    <name type="scientific">Blomia tropicalis</name>
    <name type="common">Mite</name>
    <dbReference type="NCBI Taxonomy" id="40697"/>
    <lineage>
        <taxon>Eukaryota</taxon>
        <taxon>Metazoa</taxon>
        <taxon>Ecdysozoa</taxon>
        <taxon>Arthropoda</taxon>
        <taxon>Chelicerata</taxon>
        <taxon>Arachnida</taxon>
        <taxon>Acari</taxon>
        <taxon>Acariformes</taxon>
        <taxon>Sarcoptiformes</taxon>
        <taxon>Astigmata</taxon>
        <taxon>Glycyphagoidea</taxon>
        <taxon>Echimyopodidae</taxon>
        <taxon>Blomia</taxon>
    </lineage>
</organism>
<dbReference type="GO" id="GO:0003725">
    <property type="term" value="F:double-stranded RNA binding"/>
    <property type="evidence" value="ECO:0007669"/>
    <property type="project" value="TreeGrafter"/>
</dbReference>
<dbReference type="InterPro" id="IPR049402">
    <property type="entry name" value="DZF_dom_C"/>
</dbReference>
<dbReference type="Pfam" id="PF20965">
    <property type="entry name" value="DZF_C"/>
    <property type="match status" value="1"/>
</dbReference>